<evidence type="ECO:0008006" key="3">
    <source>
        <dbReference type="Google" id="ProtNLM"/>
    </source>
</evidence>
<dbReference type="EMBL" id="CP018228">
    <property type="protein sequence ID" value="API52202.1"/>
    <property type="molecule type" value="Genomic_DNA"/>
</dbReference>
<organism evidence="1 2">
    <name type="scientific">Rhizobium leguminosarum</name>
    <dbReference type="NCBI Taxonomy" id="384"/>
    <lineage>
        <taxon>Bacteria</taxon>
        <taxon>Pseudomonadati</taxon>
        <taxon>Pseudomonadota</taxon>
        <taxon>Alphaproteobacteria</taxon>
        <taxon>Hyphomicrobiales</taxon>
        <taxon>Rhizobiaceae</taxon>
        <taxon>Rhizobium/Agrobacterium group</taxon>
        <taxon>Rhizobium</taxon>
    </lineage>
</organism>
<evidence type="ECO:0000313" key="1">
    <source>
        <dbReference type="EMBL" id="API52202.1"/>
    </source>
</evidence>
<dbReference type="InterPro" id="IPR023214">
    <property type="entry name" value="HAD_sf"/>
</dbReference>
<accession>A0A1L3Z9D8</accession>
<sequence length="226" mass="25541">MTVTSGEFDISHIRLGERPLIVCDVDDVVLQFIGPFQLFLQSQGHAFLPRSFRLHGNIVSQADGVEIEDQEVSRLIEEFFEAQELWQTPLDRVVETLDRLSEEADVLFLTAMQPRFQNQRRRLLDRMGLLFPLLATEQPKGPIVHALHASRSLPVVFIDDMARNLHSVRDHVADCLLIHLMPNSPVHRFAPAAADDITRATDWTHVAELIEAHFLSGTFTHAVPAA</sequence>
<protein>
    <recommendedName>
        <fullName evidence="3">HAD family hydrolase</fullName>
    </recommendedName>
</protein>
<evidence type="ECO:0000313" key="2">
    <source>
        <dbReference type="Proteomes" id="UP000183050"/>
    </source>
</evidence>
<reference evidence="1 2" key="1">
    <citation type="submission" date="2016-11" db="EMBL/GenBank/DDBJ databases">
        <title>Rhizobium leguminosarum bv. viciae strain Vaf12 isolated from Vavilovia formosa root nodules from Russia, Dagestan.</title>
        <authorList>
            <person name="Kimeklis A."/>
        </authorList>
    </citation>
    <scope>NUCLEOTIDE SEQUENCE [LARGE SCALE GENOMIC DNA]</scope>
    <source>
        <strain evidence="1 2">Vaf-108</strain>
    </source>
</reference>
<proteinExistence type="predicted"/>
<name>A0A1L3Z9D8_RHILE</name>
<dbReference type="AlphaFoldDB" id="A0A1L3Z9D8"/>
<dbReference type="Gene3D" id="3.40.50.1000">
    <property type="entry name" value="HAD superfamily/HAD-like"/>
    <property type="match status" value="1"/>
</dbReference>
<dbReference type="Proteomes" id="UP000183050">
    <property type="component" value="Chromosome"/>
</dbReference>
<gene>
    <name evidence="1" type="ORF">BMW22_11685</name>
</gene>